<sequence>MAIIRCNKCALLAEHPDDFVGKNVACPKCGTPTPVYPALFFIEKLLDKYFAAQREVIRLTPATATAAPAPASEIAGIDLGNTDSLANELQHGPIYDWFHKKQIKVQANMRGVDTSGFFDEIAEAIGANLPVLKEVLERIRWSQQKEHASATISLERKSPEDAKAISTFCQQLYDFSFVAKCFHNKQENNVRLILQSAPTIRNFFNGEWLEWHALMTSLRHAKERGRRFSCARGLNLTLANGDPYEIDVFMLIDGSIPVCIECKSGEFRQNIDRYLALKKRLGLEGRQFVMCIAGLGDDNAKAFSAMYDLSFANERTLADKLNRLF</sequence>
<accession>A0A495VNV4</accession>
<dbReference type="InterPro" id="IPR011335">
    <property type="entry name" value="Restrct_endonuc-II-like"/>
</dbReference>
<evidence type="ECO:0000313" key="1">
    <source>
        <dbReference type="EMBL" id="RKT50287.1"/>
    </source>
</evidence>
<evidence type="ECO:0008006" key="3">
    <source>
        <dbReference type="Google" id="ProtNLM"/>
    </source>
</evidence>
<comment type="caution">
    <text evidence="1">The sequence shown here is derived from an EMBL/GenBank/DDBJ whole genome shotgun (WGS) entry which is preliminary data.</text>
</comment>
<dbReference type="Gene3D" id="3.40.1350.10">
    <property type="match status" value="1"/>
</dbReference>
<dbReference type="Proteomes" id="UP000270626">
    <property type="component" value="Unassembled WGS sequence"/>
</dbReference>
<name>A0A495VNV4_9RHOO</name>
<gene>
    <name evidence="1" type="ORF">DFR40_2841</name>
</gene>
<dbReference type="SUPFAM" id="SSF52980">
    <property type="entry name" value="Restriction endonuclease-like"/>
    <property type="match status" value="1"/>
</dbReference>
<reference evidence="1 2" key="1">
    <citation type="submission" date="2018-10" db="EMBL/GenBank/DDBJ databases">
        <title>Genomic Encyclopedia of Type Strains, Phase IV (KMG-IV): sequencing the most valuable type-strain genomes for metagenomic binning, comparative biology and taxonomic classification.</title>
        <authorList>
            <person name="Goeker M."/>
        </authorList>
    </citation>
    <scope>NUCLEOTIDE SEQUENCE [LARGE SCALE GENOMIC DNA]</scope>
    <source>
        <strain evidence="1 2">DSM 23841</strain>
    </source>
</reference>
<keyword evidence="2" id="KW-1185">Reference proteome</keyword>
<protein>
    <recommendedName>
        <fullName evidence="3">DUF1887 family protein</fullName>
    </recommendedName>
</protein>
<dbReference type="EMBL" id="RBXP01000018">
    <property type="protein sequence ID" value="RKT50287.1"/>
    <property type="molecule type" value="Genomic_DNA"/>
</dbReference>
<dbReference type="AlphaFoldDB" id="A0A495VNV4"/>
<evidence type="ECO:0000313" key="2">
    <source>
        <dbReference type="Proteomes" id="UP000270626"/>
    </source>
</evidence>
<proteinExistence type="predicted"/>
<organism evidence="1 2">
    <name type="scientific">Azonexus fungiphilus</name>
    <dbReference type="NCBI Taxonomy" id="146940"/>
    <lineage>
        <taxon>Bacteria</taxon>
        <taxon>Pseudomonadati</taxon>
        <taxon>Pseudomonadota</taxon>
        <taxon>Betaproteobacteria</taxon>
        <taxon>Rhodocyclales</taxon>
        <taxon>Azonexaceae</taxon>
        <taxon>Azonexus</taxon>
    </lineage>
</organism>
<dbReference type="OrthoDB" id="5561245at2"/>
<dbReference type="InterPro" id="IPR011856">
    <property type="entry name" value="tRNA_endonuc-like_dom_sf"/>
</dbReference>
<dbReference type="GO" id="GO:0003676">
    <property type="term" value="F:nucleic acid binding"/>
    <property type="evidence" value="ECO:0007669"/>
    <property type="project" value="InterPro"/>
</dbReference>
<dbReference type="RefSeq" id="WP_121459125.1">
    <property type="nucleotide sequence ID" value="NZ_JAANMQ010000004.1"/>
</dbReference>